<evidence type="ECO:0008006" key="4">
    <source>
        <dbReference type="Google" id="ProtNLM"/>
    </source>
</evidence>
<dbReference type="AlphaFoldDB" id="A7TJF8"/>
<dbReference type="OrthoDB" id="5370852at2759"/>
<evidence type="ECO:0000313" key="2">
    <source>
        <dbReference type="EMBL" id="EDO17608.1"/>
    </source>
</evidence>
<sequence>MSKNSKQYRKSAGTASGRTKLSFLSKVKSLVNKVLDSSVPTNEDSSDNRGTESSTNSKRENSPLPGGFFNPDTSVSRIKDIVLEKNKKGSFIQEDISVLDSSIIESRENIDANTSNARLAKFFSEKGDQPLSDMEKEGVFSLLNKSGISIHGSEANDSMDLHAFNDFESSRILKASAPSSRRGSFKPPTFIPKYDLSTASNISANSSMRSSTKMRVFDYSSMPSPYRTTVYRYHSVIAGKDNKTSDTSNAVRNTSVRKPVVKESTKKITNTASALISLLENQQVSQQLASNLANPYSSHLTQLQEQKQQMSPAPIDTAKTVAPLNEQRESSKSESKTESIDTEERQSKKNSYNALKPNEGTSQPITFDKYKPNRSSSLRSAVVTADAAIESGSNRVNSPGFPTFQFKSPASSTNIEDQGEAPKKETSTSILKPLSTPTPTSTFNFGESKPTSDVTDTSSSIFKKLEPEPTEIREVFSQPQPAFKFDDKSKKKPFAFSPKLSNKSEEPVIEVEKISDGKQNKIEEPSSFSFENPNPSNIDPNSVAEEKVKKYESMFVF</sequence>
<dbReference type="RefSeq" id="XP_001645466.1">
    <property type="nucleotide sequence ID" value="XM_001645416.1"/>
</dbReference>
<dbReference type="GeneID" id="5545842"/>
<dbReference type="KEGG" id="vpo:Kpol_1061p33"/>
<dbReference type="GO" id="GO:0008298">
    <property type="term" value="P:intracellular mRNA localization"/>
    <property type="evidence" value="ECO:0007669"/>
    <property type="project" value="TreeGrafter"/>
</dbReference>
<dbReference type="GO" id="GO:0034398">
    <property type="term" value="P:telomere tethering at nuclear periphery"/>
    <property type="evidence" value="ECO:0007669"/>
    <property type="project" value="TreeGrafter"/>
</dbReference>
<name>A7TJF8_VANPO</name>
<dbReference type="GO" id="GO:0006607">
    <property type="term" value="P:NLS-bearing protein import into nucleus"/>
    <property type="evidence" value="ECO:0007669"/>
    <property type="project" value="TreeGrafter"/>
</dbReference>
<dbReference type="GO" id="GO:0016973">
    <property type="term" value="P:poly(A)+ mRNA export from nucleus"/>
    <property type="evidence" value="ECO:0007669"/>
    <property type="project" value="TreeGrafter"/>
</dbReference>
<evidence type="ECO:0000313" key="3">
    <source>
        <dbReference type="Proteomes" id="UP000000267"/>
    </source>
</evidence>
<feature type="region of interest" description="Disordered" evidence="1">
    <location>
        <begin position="319"/>
        <end position="375"/>
    </location>
</feature>
<accession>A7TJF8</accession>
<dbReference type="Proteomes" id="UP000000267">
    <property type="component" value="Unassembled WGS sequence"/>
</dbReference>
<dbReference type="PhylomeDB" id="A7TJF8"/>
<protein>
    <recommendedName>
        <fullName evidence="4">Nucleoporin NUP60</fullName>
    </recommendedName>
</protein>
<dbReference type="GO" id="GO:0017056">
    <property type="term" value="F:structural constituent of nuclear pore"/>
    <property type="evidence" value="ECO:0007669"/>
    <property type="project" value="InterPro"/>
</dbReference>
<dbReference type="EMBL" id="DS480401">
    <property type="protein sequence ID" value="EDO17608.1"/>
    <property type="molecule type" value="Genomic_DNA"/>
</dbReference>
<feature type="compositionally biased region" description="Basic and acidic residues" evidence="1">
    <location>
        <begin position="502"/>
        <end position="524"/>
    </location>
</feature>
<dbReference type="InterPro" id="IPR034432">
    <property type="entry name" value="Nup60"/>
</dbReference>
<feature type="region of interest" description="Disordered" evidence="1">
    <location>
        <begin position="35"/>
        <end position="71"/>
    </location>
</feature>
<dbReference type="eggNOG" id="ENOG502RZ4Z">
    <property type="taxonomic scope" value="Eukaryota"/>
</dbReference>
<dbReference type="InParanoid" id="A7TJF8"/>
<feature type="compositionally biased region" description="Low complexity" evidence="1">
    <location>
        <begin position="525"/>
        <end position="537"/>
    </location>
</feature>
<dbReference type="HOGENOM" id="CLU_037434_0_0_1"/>
<dbReference type="FunCoup" id="A7TJF8">
    <property type="interactions" value="317"/>
</dbReference>
<organism evidence="3">
    <name type="scientific">Vanderwaltozyma polyspora (strain ATCC 22028 / DSM 70294 / BCRC 21397 / CBS 2163 / NBRC 10782 / NRRL Y-8283 / UCD 57-17)</name>
    <name type="common">Kluyveromyces polysporus</name>
    <dbReference type="NCBI Taxonomy" id="436907"/>
    <lineage>
        <taxon>Eukaryota</taxon>
        <taxon>Fungi</taxon>
        <taxon>Dikarya</taxon>
        <taxon>Ascomycota</taxon>
        <taxon>Saccharomycotina</taxon>
        <taxon>Saccharomycetes</taxon>
        <taxon>Saccharomycetales</taxon>
        <taxon>Saccharomycetaceae</taxon>
        <taxon>Vanderwaltozyma</taxon>
    </lineage>
</organism>
<feature type="compositionally biased region" description="Low complexity" evidence="1">
    <location>
        <begin position="427"/>
        <end position="442"/>
    </location>
</feature>
<dbReference type="PANTHER" id="PTHR28284">
    <property type="entry name" value="NUCLEOPORIN NUP60"/>
    <property type="match status" value="1"/>
</dbReference>
<proteinExistence type="predicted"/>
<feature type="compositionally biased region" description="Polar residues" evidence="1">
    <location>
        <begin position="349"/>
        <end position="365"/>
    </location>
</feature>
<evidence type="ECO:0000256" key="1">
    <source>
        <dbReference type="SAM" id="MobiDB-lite"/>
    </source>
</evidence>
<feature type="compositionally biased region" description="Basic and acidic residues" evidence="1">
    <location>
        <begin position="326"/>
        <end position="347"/>
    </location>
</feature>
<dbReference type="STRING" id="436907.A7TJF8"/>
<gene>
    <name evidence="2" type="ORF">Kpol_1061p33</name>
</gene>
<keyword evidence="3" id="KW-1185">Reference proteome</keyword>
<feature type="compositionally biased region" description="Polar residues" evidence="1">
    <location>
        <begin position="443"/>
        <end position="460"/>
    </location>
</feature>
<feature type="region of interest" description="Disordered" evidence="1">
    <location>
        <begin position="477"/>
        <end position="541"/>
    </location>
</feature>
<dbReference type="GO" id="GO:0044615">
    <property type="term" value="C:nuclear pore nuclear basket"/>
    <property type="evidence" value="ECO:0007669"/>
    <property type="project" value="InterPro"/>
</dbReference>
<reference evidence="2 3" key="1">
    <citation type="journal article" date="2007" name="Proc. Natl. Acad. Sci. U.S.A.">
        <title>Independent sorting-out of thousands of duplicated gene pairs in two yeast species descended from a whole-genome duplication.</title>
        <authorList>
            <person name="Scannell D.R."/>
            <person name="Frank A.C."/>
            <person name="Conant G.C."/>
            <person name="Byrne K.P."/>
            <person name="Woolfit M."/>
            <person name="Wolfe K.H."/>
        </authorList>
    </citation>
    <scope>NUCLEOTIDE SEQUENCE [LARGE SCALE GENOMIC DNA]</scope>
    <source>
        <strain evidence="3">ATCC 22028 / DSM 70294 / BCRC 21397 / CBS 2163 / NBRC 10782 / NRRL Y-8283 / UCD 57-17</strain>
    </source>
</reference>
<dbReference type="GO" id="GO:0031990">
    <property type="term" value="P:mRNA export from nucleus in response to heat stress"/>
    <property type="evidence" value="ECO:0007669"/>
    <property type="project" value="TreeGrafter"/>
</dbReference>
<feature type="compositionally biased region" description="Polar residues" evidence="1">
    <location>
        <begin position="405"/>
        <end position="416"/>
    </location>
</feature>
<dbReference type="OMA" id="NDNEGKH"/>
<feature type="region of interest" description="Disordered" evidence="1">
    <location>
        <begin position="392"/>
        <end position="460"/>
    </location>
</feature>
<dbReference type="PANTHER" id="PTHR28284:SF1">
    <property type="entry name" value="NUCLEOPORIN NUP60"/>
    <property type="match status" value="1"/>
</dbReference>